<protein>
    <submittedName>
        <fullName evidence="1">TIGR02436 family protein</fullName>
    </submittedName>
</protein>
<dbReference type="SUPFAM" id="SSF158446">
    <property type="entry name" value="IVS-encoded protein-like"/>
    <property type="match status" value="1"/>
</dbReference>
<dbReference type="PANTHER" id="PTHR38471:SF2">
    <property type="entry name" value="FOUR HELIX BUNDLE PROTEIN"/>
    <property type="match status" value="1"/>
</dbReference>
<dbReference type="NCBIfam" id="TIGR02436">
    <property type="entry name" value="four helix bundle protein"/>
    <property type="match status" value="1"/>
</dbReference>
<reference evidence="1 2" key="1">
    <citation type="submission" date="2013-08" db="EMBL/GenBank/DDBJ databases">
        <authorList>
            <person name="Weinstock G."/>
            <person name="Sodergren E."/>
            <person name="Wylie T."/>
            <person name="Fulton L."/>
            <person name="Fulton R."/>
            <person name="Fronick C."/>
            <person name="O'Laughlin M."/>
            <person name="Godfrey J."/>
            <person name="Miner T."/>
            <person name="Herter B."/>
            <person name="Appelbaum E."/>
            <person name="Cordes M."/>
            <person name="Lek S."/>
            <person name="Wollam A."/>
            <person name="Pepin K.H."/>
            <person name="Palsikar V.B."/>
            <person name="Mitreva M."/>
            <person name="Wilson R.K."/>
        </authorList>
    </citation>
    <scope>NUCLEOTIDE SEQUENCE [LARGE SCALE GENOMIC DNA]</scope>
    <source>
        <strain evidence="1 2">ATCC 15930</strain>
    </source>
</reference>
<dbReference type="HOGENOM" id="CLU_129874_2_0_10"/>
<dbReference type="Pfam" id="PF05635">
    <property type="entry name" value="23S_rRNA_IVP"/>
    <property type="match status" value="1"/>
</dbReference>
<dbReference type="InterPro" id="IPR036583">
    <property type="entry name" value="23S_rRNA_IVS_sf"/>
</dbReference>
<dbReference type="Proteomes" id="UP000027442">
    <property type="component" value="Unassembled WGS sequence"/>
</dbReference>
<dbReference type="PANTHER" id="PTHR38471">
    <property type="entry name" value="FOUR HELIX BUNDLE PROTEIN"/>
    <property type="match status" value="1"/>
</dbReference>
<dbReference type="Gene3D" id="1.20.1440.60">
    <property type="entry name" value="23S rRNA-intervening sequence"/>
    <property type="match status" value="1"/>
</dbReference>
<dbReference type="InterPro" id="IPR012657">
    <property type="entry name" value="23S_rRNA-intervening_sequence"/>
</dbReference>
<name>A0A069QHT8_HOYLO</name>
<organism evidence="1 2">
    <name type="scientific">Hoylesella loescheii DSM 19665 = JCM 12249 = ATCC 15930</name>
    <dbReference type="NCBI Taxonomy" id="1122985"/>
    <lineage>
        <taxon>Bacteria</taxon>
        <taxon>Pseudomonadati</taxon>
        <taxon>Bacteroidota</taxon>
        <taxon>Bacteroidia</taxon>
        <taxon>Bacteroidales</taxon>
        <taxon>Prevotellaceae</taxon>
        <taxon>Hoylesella</taxon>
    </lineage>
</organism>
<sequence>MYKTNVISSLSKNFALRIILLYRYLTEERHEYIMSKQLCRSGTSIGANIAESKNAQSTADFISKLSISLKEADETEYWLELLKDSDTITQEEFDSVSNDLKTIIGTLVNIINKLKTKEKLKK</sequence>
<gene>
    <name evidence="1" type="ORF">HMPREF1991_01510</name>
</gene>
<accession>A0A069QHT8</accession>
<dbReference type="eggNOG" id="ENOG5032RWC">
    <property type="taxonomic scope" value="Bacteria"/>
</dbReference>
<dbReference type="PIRSF" id="PIRSF035652">
    <property type="entry name" value="CHP02436"/>
    <property type="match status" value="1"/>
</dbReference>
<dbReference type="AlphaFoldDB" id="A0A069QHT8"/>
<evidence type="ECO:0000313" key="1">
    <source>
        <dbReference type="EMBL" id="KDR52423.1"/>
    </source>
</evidence>
<dbReference type="PATRIC" id="fig|1122985.7.peg.1569"/>
<proteinExistence type="predicted"/>
<keyword evidence="2" id="KW-1185">Reference proteome</keyword>
<dbReference type="RefSeq" id="WP_018966578.1">
    <property type="nucleotide sequence ID" value="NZ_KB899211.1"/>
</dbReference>
<dbReference type="EMBL" id="JNGW01000064">
    <property type="protein sequence ID" value="KDR52423.1"/>
    <property type="molecule type" value="Genomic_DNA"/>
</dbReference>
<evidence type="ECO:0000313" key="2">
    <source>
        <dbReference type="Proteomes" id="UP000027442"/>
    </source>
</evidence>
<comment type="caution">
    <text evidence="1">The sequence shown here is derived from an EMBL/GenBank/DDBJ whole genome shotgun (WGS) entry which is preliminary data.</text>
</comment>